<keyword evidence="2" id="KW-1185">Reference proteome</keyword>
<name>A0A1Y2EQB0_9FUNG</name>
<dbReference type="Proteomes" id="UP000193920">
    <property type="component" value="Unassembled WGS sequence"/>
</dbReference>
<dbReference type="AlphaFoldDB" id="A0A1Y2EQB0"/>
<reference evidence="1 2" key="1">
    <citation type="submission" date="2016-08" db="EMBL/GenBank/DDBJ databases">
        <title>A Parts List for Fungal Cellulosomes Revealed by Comparative Genomics.</title>
        <authorList>
            <consortium name="DOE Joint Genome Institute"/>
            <person name="Haitjema C.H."/>
            <person name="Gilmore S.P."/>
            <person name="Henske J.K."/>
            <person name="Solomon K.V."/>
            <person name="De Groot R."/>
            <person name="Kuo A."/>
            <person name="Mondo S.J."/>
            <person name="Salamov A.A."/>
            <person name="Labutti K."/>
            <person name="Zhao Z."/>
            <person name="Chiniquy J."/>
            <person name="Barry K."/>
            <person name="Brewer H.M."/>
            <person name="Purvine S.O."/>
            <person name="Wright A.T."/>
            <person name="Boxma B."/>
            <person name="Van Alen T."/>
            <person name="Hackstein J.H."/>
            <person name="Baker S.E."/>
            <person name="Grigoriev I.V."/>
            <person name="O'Malley M.A."/>
        </authorList>
    </citation>
    <scope>NUCLEOTIDE SEQUENCE [LARGE SCALE GENOMIC DNA]</scope>
    <source>
        <strain evidence="1 2">G1</strain>
    </source>
</reference>
<evidence type="ECO:0000313" key="2">
    <source>
        <dbReference type="Proteomes" id="UP000193920"/>
    </source>
</evidence>
<accession>A0A1Y2EQB0</accession>
<dbReference type="EMBL" id="MCOG01000032">
    <property type="protein sequence ID" value="ORY73739.1"/>
    <property type="molecule type" value="Genomic_DNA"/>
</dbReference>
<comment type="caution">
    <text evidence="1">The sequence shown here is derived from an EMBL/GenBank/DDBJ whole genome shotgun (WGS) entry which is preliminary data.</text>
</comment>
<evidence type="ECO:0000313" key="1">
    <source>
        <dbReference type="EMBL" id="ORY73739.1"/>
    </source>
</evidence>
<organism evidence="1 2">
    <name type="scientific">Neocallimastix californiae</name>
    <dbReference type="NCBI Taxonomy" id="1754190"/>
    <lineage>
        <taxon>Eukaryota</taxon>
        <taxon>Fungi</taxon>
        <taxon>Fungi incertae sedis</taxon>
        <taxon>Chytridiomycota</taxon>
        <taxon>Chytridiomycota incertae sedis</taxon>
        <taxon>Neocallimastigomycetes</taxon>
        <taxon>Neocallimastigales</taxon>
        <taxon>Neocallimastigaceae</taxon>
        <taxon>Neocallimastix</taxon>
    </lineage>
</organism>
<proteinExistence type="predicted"/>
<gene>
    <name evidence="1" type="ORF">LY90DRAFT_502927</name>
</gene>
<sequence>MVLFTVGCRQLILKKEDIPVFLAYFLKDDDDVDEAIDMINTGSKFIQEYGYTHACIIISDDHDKEFKNADLLEFDRKGYHIRKGVGKIKEFDWQELDNLTGSSTISKEDLYKKIEDDNQWKGNYDPNKNKWKSEYDPVNHNCHDFVRDVMIKMNANDKMLYKPGICFNGHSAQKKRKPIKNVLNQLQSEVGLGFGIPILLNQFLSPSQIKADYYESKRSADLYYIKAKVRRIYQDSSKENKKKWNNYYDKINLEINNQRPKSPIFDVEEETDEDDKSNDKIINDEYKNNEYENSGEVLNPEMFHNRPDIPFFYPEFERYMQCEYYCKGCNNAYPCENGCSICPNCKHPNSYYD</sequence>
<protein>
    <submittedName>
        <fullName evidence="1">Uncharacterized protein</fullName>
    </submittedName>
</protein>